<dbReference type="Proteomes" id="UP000030745">
    <property type="component" value="Unassembled WGS sequence"/>
</dbReference>
<dbReference type="GeneID" id="24138187"/>
<evidence type="ECO:0000313" key="3">
    <source>
        <dbReference type="EMBL" id="KDO18049.1"/>
    </source>
</evidence>
<proteinExistence type="predicted"/>
<organism evidence="3 4">
    <name type="scientific">Saprolegnia parasitica (strain CBS 223.65)</name>
    <dbReference type="NCBI Taxonomy" id="695850"/>
    <lineage>
        <taxon>Eukaryota</taxon>
        <taxon>Sar</taxon>
        <taxon>Stramenopiles</taxon>
        <taxon>Oomycota</taxon>
        <taxon>Saprolegniomycetes</taxon>
        <taxon>Saprolegniales</taxon>
        <taxon>Saprolegniaceae</taxon>
        <taxon>Saprolegnia</taxon>
    </lineage>
</organism>
<feature type="region of interest" description="Disordered" evidence="2">
    <location>
        <begin position="304"/>
        <end position="325"/>
    </location>
</feature>
<dbReference type="KEGG" id="spar:SPRG_16573"/>
<dbReference type="EMBL" id="KK583507">
    <property type="protein sequence ID" value="KDO18049.1"/>
    <property type="molecule type" value="Genomic_DNA"/>
</dbReference>
<keyword evidence="1" id="KW-0175">Coiled coil</keyword>
<evidence type="ECO:0000256" key="2">
    <source>
        <dbReference type="SAM" id="MobiDB-lite"/>
    </source>
</evidence>
<sequence length="325" mass="35894">MASFKQLFSAAPARAFDDLVSGPRLAFYGFIMFGPGTMVGLYLHSVKVEMESENEAARLVMLAKARAEVEIEESKEAQRKAELAAMAAKIDTLQARLRSMEVAVLGDAAPETPLTSADAAAPRIDLGAKEDAESSEATLEAPATWSVAALWVRLREMWDEEDEVTWDDFFSLESWETSWKEFYAKLVDNGDRTATPLHIEDLWATLADVTSPSSLDATPDALRAKVASILAGRPKSTSLESSPTTRESTSFVEAAQEVLHATWAMLWNDKPAATTPEDTQRMAEEAAFEEKVLARFHKSDISKRKLEQEAGFQAQDLRTARDSRQ</sequence>
<dbReference type="OrthoDB" id="79215at2759"/>
<evidence type="ECO:0000256" key="1">
    <source>
        <dbReference type="SAM" id="Coils"/>
    </source>
</evidence>
<gene>
    <name evidence="3" type="ORF">SPRG_16573</name>
</gene>
<dbReference type="VEuPathDB" id="FungiDB:SPRG_16573"/>
<name>A0A067BI25_SAPPC</name>
<keyword evidence="4" id="KW-1185">Reference proteome</keyword>
<protein>
    <submittedName>
        <fullName evidence="3">Uncharacterized protein</fullName>
    </submittedName>
</protein>
<reference evidence="3 4" key="1">
    <citation type="journal article" date="2013" name="PLoS Genet.">
        <title>Distinctive expansion of potential virulence genes in the genome of the oomycete fish pathogen Saprolegnia parasitica.</title>
        <authorList>
            <person name="Jiang R.H."/>
            <person name="de Bruijn I."/>
            <person name="Haas B.J."/>
            <person name="Belmonte R."/>
            <person name="Lobach L."/>
            <person name="Christie J."/>
            <person name="van den Ackerveken G."/>
            <person name="Bottin A."/>
            <person name="Bulone V."/>
            <person name="Diaz-Moreno S.M."/>
            <person name="Dumas B."/>
            <person name="Fan L."/>
            <person name="Gaulin E."/>
            <person name="Govers F."/>
            <person name="Grenville-Briggs L.J."/>
            <person name="Horner N.R."/>
            <person name="Levin J.Z."/>
            <person name="Mammella M."/>
            <person name="Meijer H.J."/>
            <person name="Morris P."/>
            <person name="Nusbaum C."/>
            <person name="Oome S."/>
            <person name="Phillips A.J."/>
            <person name="van Rooyen D."/>
            <person name="Rzeszutek E."/>
            <person name="Saraiva M."/>
            <person name="Secombes C.J."/>
            <person name="Seidl M.F."/>
            <person name="Snel B."/>
            <person name="Stassen J.H."/>
            <person name="Sykes S."/>
            <person name="Tripathy S."/>
            <person name="van den Berg H."/>
            <person name="Vega-Arreguin J.C."/>
            <person name="Wawra S."/>
            <person name="Young S.K."/>
            <person name="Zeng Q."/>
            <person name="Dieguez-Uribeondo J."/>
            <person name="Russ C."/>
            <person name="Tyler B.M."/>
            <person name="van West P."/>
        </authorList>
    </citation>
    <scope>NUCLEOTIDE SEQUENCE [LARGE SCALE GENOMIC DNA]</scope>
    <source>
        <strain evidence="3 4">CBS 223.65</strain>
    </source>
</reference>
<dbReference type="RefSeq" id="XP_012211241.1">
    <property type="nucleotide sequence ID" value="XM_012355851.1"/>
</dbReference>
<accession>A0A067BI25</accession>
<dbReference type="AlphaFoldDB" id="A0A067BI25"/>
<feature type="coiled-coil region" evidence="1">
    <location>
        <begin position="64"/>
        <end position="103"/>
    </location>
</feature>
<evidence type="ECO:0000313" key="4">
    <source>
        <dbReference type="Proteomes" id="UP000030745"/>
    </source>
</evidence>